<organism evidence="12 13">
    <name type="scientific">Parabacteroides acidifaciens</name>
    <dbReference type="NCBI Taxonomy" id="2290935"/>
    <lineage>
        <taxon>Bacteria</taxon>
        <taxon>Pseudomonadati</taxon>
        <taxon>Bacteroidota</taxon>
        <taxon>Bacteroidia</taxon>
        <taxon>Bacteroidales</taxon>
        <taxon>Tannerellaceae</taxon>
        <taxon>Parabacteroides</taxon>
    </lineage>
</organism>
<keyword evidence="7" id="KW-0067">ATP-binding</keyword>
<reference evidence="12 13" key="1">
    <citation type="submission" date="2018-07" db="EMBL/GenBank/DDBJ databases">
        <title>Parabacteroides acidifaciens nov. sp., isolated from human feces.</title>
        <authorList>
            <person name="Wang Y.J."/>
        </authorList>
    </citation>
    <scope>NUCLEOTIDE SEQUENCE [LARGE SCALE GENOMIC DNA]</scope>
    <source>
        <strain evidence="12 13">426-9</strain>
    </source>
</reference>
<evidence type="ECO:0000313" key="13">
    <source>
        <dbReference type="Proteomes" id="UP000256321"/>
    </source>
</evidence>
<keyword evidence="3" id="KW-0808">Transferase</keyword>
<dbReference type="GO" id="GO:0046872">
    <property type="term" value="F:metal ion binding"/>
    <property type="evidence" value="ECO:0007669"/>
    <property type="project" value="UniProtKB-KW"/>
</dbReference>
<dbReference type="InterPro" id="IPR052038">
    <property type="entry name" value="Type-VII_TA_antitoxin"/>
</dbReference>
<evidence type="ECO:0000256" key="2">
    <source>
        <dbReference type="ARBA" id="ARBA00022649"/>
    </source>
</evidence>
<evidence type="ECO:0000259" key="10">
    <source>
        <dbReference type="Pfam" id="PF01909"/>
    </source>
</evidence>
<comment type="similarity">
    <text evidence="9">Belongs to the MntA antitoxin family.</text>
</comment>
<evidence type="ECO:0000256" key="1">
    <source>
        <dbReference type="ARBA" id="ARBA00001946"/>
    </source>
</evidence>
<dbReference type="Proteomes" id="UP000629596">
    <property type="component" value="Unassembled WGS sequence"/>
</dbReference>
<evidence type="ECO:0000256" key="6">
    <source>
        <dbReference type="ARBA" id="ARBA00022741"/>
    </source>
</evidence>
<dbReference type="RefSeq" id="WP_115497968.1">
    <property type="nucleotide sequence ID" value="NZ_JACRTI010000003.1"/>
</dbReference>
<evidence type="ECO:0000313" key="12">
    <source>
        <dbReference type="EMBL" id="RDU50728.1"/>
    </source>
</evidence>
<protein>
    <submittedName>
        <fullName evidence="12">DNA polymerase subunit beta</fullName>
    </submittedName>
    <submittedName>
        <fullName evidence="11">Nucleotidyltransferase family protein</fullName>
    </submittedName>
</protein>
<reference evidence="11 14" key="2">
    <citation type="submission" date="2020-08" db="EMBL/GenBank/DDBJ databases">
        <title>Genome public.</title>
        <authorList>
            <person name="Liu C."/>
            <person name="Sun Q."/>
        </authorList>
    </citation>
    <scope>NUCLEOTIDE SEQUENCE [LARGE SCALE GENOMIC DNA]</scope>
    <source>
        <strain evidence="11 14">426_9</strain>
    </source>
</reference>
<proteinExistence type="inferred from homology"/>
<keyword evidence="2" id="KW-1277">Toxin-antitoxin system</keyword>
<gene>
    <name evidence="12" type="ORF">DWU89_01690</name>
    <name evidence="11" type="ORF">H8784_01665</name>
</gene>
<evidence type="ECO:0000313" key="11">
    <source>
        <dbReference type="EMBL" id="MBC8600424.1"/>
    </source>
</evidence>
<comment type="cofactor">
    <cofactor evidence="1">
        <name>Mg(2+)</name>
        <dbReference type="ChEBI" id="CHEBI:18420"/>
    </cofactor>
</comment>
<evidence type="ECO:0000256" key="9">
    <source>
        <dbReference type="ARBA" id="ARBA00038276"/>
    </source>
</evidence>
<keyword evidence="8" id="KW-0460">Magnesium</keyword>
<dbReference type="SUPFAM" id="SSF81301">
    <property type="entry name" value="Nucleotidyltransferase"/>
    <property type="match status" value="1"/>
</dbReference>
<evidence type="ECO:0000256" key="7">
    <source>
        <dbReference type="ARBA" id="ARBA00022840"/>
    </source>
</evidence>
<keyword evidence="14" id="KW-1185">Reference proteome</keyword>
<evidence type="ECO:0000256" key="8">
    <source>
        <dbReference type="ARBA" id="ARBA00022842"/>
    </source>
</evidence>
<dbReference type="PANTHER" id="PTHR33571:SF14">
    <property type="entry name" value="PROTEIN ADENYLYLTRANSFERASE MJ0435-RELATED"/>
    <property type="match status" value="1"/>
</dbReference>
<dbReference type="Proteomes" id="UP000256321">
    <property type="component" value="Unassembled WGS sequence"/>
</dbReference>
<evidence type="ECO:0000256" key="5">
    <source>
        <dbReference type="ARBA" id="ARBA00022723"/>
    </source>
</evidence>
<keyword evidence="5" id="KW-0479">Metal-binding</keyword>
<dbReference type="EMBL" id="JACRTI010000003">
    <property type="protein sequence ID" value="MBC8600424.1"/>
    <property type="molecule type" value="Genomic_DNA"/>
</dbReference>
<feature type="domain" description="Polymerase nucleotidyl transferase" evidence="10">
    <location>
        <begin position="22"/>
        <end position="97"/>
    </location>
</feature>
<evidence type="ECO:0000256" key="3">
    <source>
        <dbReference type="ARBA" id="ARBA00022679"/>
    </source>
</evidence>
<dbReference type="PANTHER" id="PTHR33571">
    <property type="entry name" value="SSL8005 PROTEIN"/>
    <property type="match status" value="1"/>
</dbReference>
<dbReference type="GO" id="GO:0005524">
    <property type="term" value="F:ATP binding"/>
    <property type="evidence" value="ECO:0007669"/>
    <property type="project" value="UniProtKB-KW"/>
</dbReference>
<keyword evidence="4" id="KW-0548">Nucleotidyltransferase</keyword>
<accession>A0A3D8HII1</accession>
<comment type="caution">
    <text evidence="12">The sequence shown here is derived from an EMBL/GenBank/DDBJ whole genome shotgun (WGS) entry which is preliminary data.</text>
</comment>
<dbReference type="Gene3D" id="3.30.460.10">
    <property type="entry name" value="Beta Polymerase, domain 2"/>
    <property type="match status" value="1"/>
</dbReference>
<dbReference type="Pfam" id="PF01909">
    <property type="entry name" value="NTP_transf_2"/>
    <property type="match status" value="1"/>
</dbReference>
<sequence length="97" mass="11063">MKTTTEYLSILKSYQAQHAGKYGITRMGIFGSVARGEQKEESDIDICYEGKAPSLLTLDKMQSELKNLFGCPVDLVRIREHMNAYLKQRITKEAIYV</sequence>
<dbReference type="EMBL" id="QREV01000003">
    <property type="protein sequence ID" value="RDU50728.1"/>
    <property type="molecule type" value="Genomic_DNA"/>
</dbReference>
<dbReference type="AlphaFoldDB" id="A0A3D8HII1"/>
<name>A0A3D8HII1_9BACT</name>
<evidence type="ECO:0000313" key="14">
    <source>
        <dbReference type="Proteomes" id="UP000629596"/>
    </source>
</evidence>
<keyword evidence="6" id="KW-0547">Nucleotide-binding</keyword>
<dbReference type="InterPro" id="IPR002934">
    <property type="entry name" value="Polymerase_NTP_transf_dom"/>
</dbReference>
<evidence type="ECO:0000256" key="4">
    <source>
        <dbReference type="ARBA" id="ARBA00022695"/>
    </source>
</evidence>
<dbReference type="GO" id="GO:0016779">
    <property type="term" value="F:nucleotidyltransferase activity"/>
    <property type="evidence" value="ECO:0007669"/>
    <property type="project" value="UniProtKB-KW"/>
</dbReference>
<dbReference type="CDD" id="cd05403">
    <property type="entry name" value="NT_KNTase_like"/>
    <property type="match status" value="1"/>
</dbReference>
<dbReference type="InterPro" id="IPR043519">
    <property type="entry name" value="NT_sf"/>
</dbReference>